<dbReference type="PANTHER" id="PTHR24106">
    <property type="entry name" value="NACHT, LRR AND CARD DOMAINS-CONTAINING"/>
    <property type="match status" value="1"/>
</dbReference>
<dbReference type="SUPFAM" id="SSF52047">
    <property type="entry name" value="RNI-like"/>
    <property type="match status" value="1"/>
</dbReference>
<dbReference type="InterPro" id="IPR006553">
    <property type="entry name" value="Leu-rich_rpt_Cys-con_subtyp"/>
</dbReference>
<evidence type="ECO:0000313" key="4">
    <source>
        <dbReference type="Proteomes" id="UP000005207"/>
    </source>
</evidence>
<keyword evidence="4" id="KW-1185">Reference proteome</keyword>
<dbReference type="Gene3D" id="3.80.10.10">
    <property type="entry name" value="Ribonuclease Inhibitor"/>
    <property type="match status" value="2"/>
</dbReference>
<dbReference type="SMART" id="SM00368">
    <property type="entry name" value="LRR_RI"/>
    <property type="match status" value="11"/>
</dbReference>
<dbReference type="InParanoid" id="A0A669CTV0"/>
<dbReference type="SMART" id="SM00367">
    <property type="entry name" value="LRR_CC"/>
    <property type="match status" value="6"/>
</dbReference>
<evidence type="ECO:0000256" key="1">
    <source>
        <dbReference type="ARBA" id="ARBA00022614"/>
    </source>
</evidence>
<reference evidence="3" key="2">
    <citation type="submission" date="2025-09" db="UniProtKB">
        <authorList>
            <consortium name="Ensembl"/>
        </authorList>
    </citation>
    <scope>IDENTIFICATION</scope>
</reference>
<dbReference type="AlphaFoldDB" id="A0A669CTV0"/>
<reference evidence="3" key="1">
    <citation type="submission" date="2025-08" db="UniProtKB">
        <authorList>
            <consortium name="Ensembl"/>
        </authorList>
    </citation>
    <scope>IDENTIFICATION</scope>
</reference>
<organism evidence="3 4">
    <name type="scientific">Oreochromis niloticus</name>
    <name type="common">Nile tilapia</name>
    <name type="synonym">Tilapia nilotica</name>
    <dbReference type="NCBI Taxonomy" id="8128"/>
    <lineage>
        <taxon>Eukaryota</taxon>
        <taxon>Metazoa</taxon>
        <taxon>Chordata</taxon>
        <taxon>Craniata</taxon>
        <taxon>Vertebrata</taxon>
        <taxon>Euteleostomi</taxon>
        <taxon>Actinopterygii</taxon>
        <taxon>Neopterygii</taxon>
        <taxon>Teleostei</taxon>
        <taxon>Neoteleostei</taxon>
        <taxon>Acanthomorphata</taxon>
        <taxon>Ovalentaria</taxon>
        <taxon>Cichlomorphae</taxon>
        <taxon>Cichliformes</taxon>
        <taxon>Cichlidae</taxon>
        <taxon>African cichlids</taxon>
        <taxon>Pseudocrenilabrinae</taxon>
        <taxon>Oreochromini</taxon>
        <taxon>Oreochromis</taxon>
    </lineage>
</organism>
<dbReference type="InterPro" id="IPR032675">
    <property type="entry name" value="LRR_dom_sf"/>
</dbReference>
<accession>A0A669CTV0</accession>
<proteinExistence type="predicted"/>
<name>A0A669CTV0_ORENI</name>
<dbReference type="Proteomes" id="UP000005207">
    <property type="component" value="Unplaced"/>
</dbReference>
<dbReference type="GeneTree" id="ENSGT01150000286911"/>
<evidence type="ECO:0008006" key="5">
    <source>
        <dbReference type="Google" id="ProtNLM"/>
    </source>
</evidence>
<protein>
    <recommendedName>
        <fullName evidence="5">NACHT LRR and PYD domain-containing protein</fullName>
    </recommendedName>
</protein>
<dbReference type="OMA" id="EISCECL"/>
<keyword evidence="1" id="KW-0433">Leucine-rich repeat</keyword>
<keyword evidence="2" id="KW-0677">Repeat</keyword>
<sequence length="405" mass="44128">TDDETLNDFKLTLCLINLHLSFFIQIVGLWLSEISCDYLAAALKSNPSHLRELDLSNNNNLQDSGVKHLCGFLESPGCGLETLRLIDCGLSEISCDYLAAALKSNPSHLRQLDLSINNKLQDSGVKHLCGFLESPGCGLETLRLWDCGLSKISCDYLAAALKSNPSHLRELDLSNNFNLQDSGVKHLCGFLESPGCGLETLRLMSCGLSEISCDYLAAALKSNPSHLRELDLSDNYKLQDSGVKHLCGFLESPGCGLETLGLDECYLSEISCDYLAAALKSNPSHLRELDLSNNNNLQDSGVKHLCEFLESPGCGLETLRLDDCGLSEISCDYLAAALKSNPSHLRELDLSNNYKLRDSGVNHLCGFLESPGCGLETLSPLTAAEQCSHFKPSKKKKNPPLDNSL</sequence>
<dbReference type="InterPro" id="IPR051261">
    <property type="entry name" value="NLR"/>
</dbReference>
<dbReference type="InterPro" id="IPR001611">
    <property type="entry name" value="Leu-rich_rpt"/>
</dbReference>
<evidence type="ECO:0000313" key="3">
    <source>
        <dbReference type="Ensembl" id="ENSONIP00000050791.1"/>
    </source>
</evidence>
<dbReference type="Pfam" id="PF13516">
    <property type="entry name" value="LRR_6"/>
    <property type="match status" value="6"/>
</dbReference>
<evidence type="ECO:0000256" key="2">
    <source>
        <dbReference type="ARBA" id="ARBA00022737"/>
    </source>
</evidence>
<dbReference type="Ensembl" id="ENSONIT00000086227.1">
    <property type="protein sequence ID" value="ENSONIP00000050791.1"/>
    <property type="gene ID" value="ENSONIG00000034389.1"/>
</dbReference>